<organism evidence="9 10">
    <name type="scientific">Fictibacillus nanhaiensis</name>
    <dbReference type="NCBI Taxonomy" id="742169"/>
    <lineage>
        <taxon>Bacteria</taxon>
        <taxon>Bacillati</taxon>
        <taxon>Bacillota</taxon>
        <taxon>Bacilli</taxon>
        <taxon>Bacillales</taxon>
        <taxon>Fictibacillaceae</taxon>
        <taxon>Fictibacillus</taxon>
    </lineage>
</organism>
<keyword evidence="4 7" id="KW-0547">Nucleotide-binding</keyword>
<dbReference type="HAMAP" id="MF_00165">
    <property type="entry name" value="Thymidylate_kinase"/>
    <property type="match status" value="1"/>
</dbReference>
<dbReference type="InterPro" id="IPR039430">
    <property type="entry name" value="Thymidylate_kin-like_dom"/>
</dbReference>
<comment type="function">
    <text evidence="7">Phosphorylation of dTMP to form dTDP in both de novo and salvage pathways of dTTP synthesis.</text>
</comment>
<evidence type="ECO:0000313" key="10">
    <source>
        <dbReference type="Proteomes" id="UP001296923"/>
    </source>
</evidence>
<comment type="caution">
    <text evidence="7">Lacks conserved residue(s) required for the propagation of feature annotation.</text>
</comment>
<keyword evidence="6 7" id="KW-0067">ATP-binding</keyword>
<dbReference type="InterPro" id="IPR018094">
    <property type="entry name" value="Thymidylate_kinase"/>
</dbReference>
<evidence type="ECO:0000256" key="4">
    <source>
        <dbReference type="ARBA" id="ARBA00022741"/>
    </source>
</evidence>
<reference evidence="9 10" key="1">
    <citation type="submission" date="2021-01" db="EMBL/GenBank/DDBJ databases">
        <title>Genome Sequencing of Type Strains.</title>
        <authorList>
            <person name="Lemaire J.F."/>
            <person name="Inderbitzin P."/>
            <person name="Collins S.B."/>
            <person name="Wespe N."/>
            <person name="Knight-Connoni V."/>
        </authorList>
    </citation>
    <scope>NUCLEOTIDE SEQUENCE [LARGE SCALE GENOMIC DNA]</scope>
    <source>
        <strain evidence="9 10">DSM 23009</strain>
    </source>
</reference>
<sequence length="217" mass="25459">MEKGILIAFEGISACGKSTQINYISKYLNDNEYKFTKTSWNSDEVISPLIGQAKKNKLFTPITWSILHATDFSRRYFEEILPALEENRVVLADRYYPTAYTRDTYRGIPANYVQNLYSFARKPDIIFFLDLPPEKSIERRLKRHPNLYYYSSGNDVNPLLGLQPSFMKYQNNLYSNYRELKEVCNFSWIDATQEPDKIYQDILLELEPLLSRCVKQG</sequence>
<evidence type="ECO:0000313" key="9">
    <source>
        <dbReference type="EMBL" id="MBN3554054.1"/>
    </source>
</evidence>
<dbReference type="InterPro" id="IPR027417">
    <property type="entry name" value="P-loop_NTPase"/>
</dbReference>
<evidence type="ECO:0000256" key="6">
    <source>
        <dbReference type="ARBA" id="ARBA00022840"/>
    </source>
</evidence>
<evidence type="ECO:0000259" key="8">
    <source>
        <dbReference type="Pfam" id="PF02223"/>
    </source>
</evidence>
<evidence type="ECO:0000256" key="5">
    <source>
        <dbReference type="ARBA" id="ARBA00022777"/>
    </source>
</evidence>
<dbReference type="RefSeq" id="WP_205725112.1">
    <property type="nucleotide sequence ID" value="NZ_JAFHKR010000038.1"/>
</dbReference>
<evidence type="ECO:0000256" key="7">
    <source>
        <dbReference type="HAMAP-Rule" id="MF_00165"/>
    </source>
</evidence>
<keyword evidence="2 7" id="KW-0808">Transferase</keyword>
<dbReference type="Proteomes" id="UP001296923">
    <property type="component" value="Unassembled WGS sequence"/>
</dbReference>
<evidence type="ECO:0000256" key="1">
    <source>
        <dbReference type="ARBA" id="ARBA00009776"/>
    </source>
</evidence>
<comment type="caution">
    <text evidence="9">The sequence shown here is derived from an EMBL/GenBank/DDBJ whole genome shotgun (WGS) entry which is preliminary data.</text>
</comment>
<name>A0ABS2ZPW0_9BACL</name>
<proteinExistence type="inferred from homology"/>
<comment type="catalytic activity">
    <reaction evidence="7">
        <text>dTMP + ATP = dTDP + ADP</text>
        <dbReference type="Rhea" id="RHEA:13517"/>
        <dbReference type="ChEBI" id="CHEBI:30616"/>
        <dbReference type="ChEBI" id="CHEBI:58369"/>
        <dbReference type="ChEBI" id="CHEBI:63528"/>
        <dbReference type="ChEBI" id="CHEBI:456216"/>
        <dbReference type="EC" id="2.7.4.9"/>
    </reaction>
</comment>
<evidence type="ECO:0000256" key="3">
    <source>
        <dbReference type="ARBA" id="ARBA00022727"/>
    </source>
</evidence>
<dbReference type="PANTHER" id="PTHR10344">
    <property type="entry name" value="THYMIDYLATE KINASE"/>
    <property type="match status" value="1"/>
</dbReference>
<keyword evidence="10" id="KW-1185">Reference proteome</keyword>
<accession>A0ABS2ZPW0</accession>
<keyword evidence="3 7" id="KW-0545">Nucleotide biosynthesis</keyword>
<dbReference type="CDD" id="cd01672">
    <property type="entry name" value="TMPK"/>
    <property type="match status" value="1"/>
</dbReference>
<dbReference type="EC" id="2.7.4.9" evidence="7"/>
<evidence type="ECO:0000256" key="2">
    <source>
        <dbReference type="ARBA" id="ARBA00022679"/>
    </source>
</evidence>
<feature type="domain" description="Thymidylate kinase-like" evidence="8">
    <location>
        <begin position="9"/>
        <end position="200"/>
    </location>
</feature>
<dbReference type="PANTHER" id="PTHR10344:SF1">
    <property type="entry name" value="THYMIDYLATE KINASE"/>
    <property type="match status" value="1"/>
</dbReference>
<dbReference type="SUPFAM" id="SSF52540">
    <property type="entry name" value="P-loop containing nucleoside triphosphate hydrolases"/>
    <property type="match status" value="1"/>
</dbReference>
<keyword evidence="5 7" id="KW-0418">Kinase</keyword>
<dbReference type="Pfam" id="PF02223">
    <property type="entry name" value="Thymidylate_kin"/>
    <property type="match status" value="1"/>
</dbReference>
<protein>
    <recommendedName>
        <fullName evidence="7">Thymidylate kinase</fullName>
        <ecNumber evidence="7">2.7.4.9</ecNumber>
    </recommendedName>
    <alternativeName>
        <fullName evidence="7">dTMP kinase</fullName>
    </alternativeName>
</protein>
<dbReference type="EMBL" id="JAFHKR010000038">
    <property type="protein sequence ID" value="MBN3554054.1"/>
    <property type="molecule type" value="Genomic_DNA"/>
</dbReference>
<comment type="similarity">
    <text evidence="1 7">Belongs to the thymidylate kinase family.</text>
</comment>
<dbReference type="Gene3D" id="3.40.50.300">
    <property type="entry name" value="P-loop containing nucleotide triphosphate hydrolases"/>
    <property type="match status" value="1"/>
</dbReference>
<gene>
    <name evidence="7" type="primary">tmk</name>
    <name evidence="9" type="ORF">JYA63_07260</name>
</gene>